<feature type="transmembrane region" description="Helical" evidence="1">
    <location>
        <begin position="52"/>
        <end position="74"/>
    </location>
</feature>
<dbReference type="EMBL" id="CP031088">
    <property type="protein sequence ID" value="AXF95275.1"/>
    <property type="molecule type" value="Genomic_DNA"/>
</dbReference>
<organism evidence="2 3">
    <name type="scientific">Spiroplasma phoeniceum P40</name>
    <dbReference type="NCBI Taxonomy" id="1276259"/>
    <lineage>
        <taxon>Bacteria</taxon>
        <taxon>Bacillati</taxon>
        <taxon>Mycoplasmatota</taxon>
        <taxon>Mollicutes</taxon>
        <taxon>Entomoplasmatales</taxon>
        <taxon>Spiroplasmataceae</taxon>
        <taxon>Spiroplasma</taxon>
    </lineage>
</organism>
<evidence type="ECO:0000313" key="3">
    <source>
        <dbReference type="Proteomes" id="UP000253689"/>
    </source>
</evidence>
<keyword evidence="1" id="KW-0812">Transmembrane</keyword>
<protein>
    <submittedName>
        <fullName evidence="2">Spiroplasma plectrovirus-related protein</fullName>
    </submittedName>
</protein>
<keyword evidence="1" id="KW-1133">Transmembrane helix</keyword>
<keyword evidence="1" id="KW-0472">Membrane</keyword>
<dbReference type="AlphaFoldDB" id="A0A345DM37"/>
<dbReference type="RefSeq" id="WP_114564253.1">
    <property type="nucleotide sequence ID" value="NZ_CP031088.1"/>
</dbReference>
<reference evidence="3" key="1">
    <citation type="submission" date="2018-07" db="EMBL/GenBank/DDBJ databases">
        <title>Complete Genome Sequence of Spiroplasma phoeniceum.</title>
        <authorList>
            <person name="Davis R.E."/>
            <person name="Shao J.Y."/>
            <person name="Zhao Y."/>
            <person name="Silver A."/>
            <person name="Stump z."/>
            <person name="Gasparich G."/>
        </authorList>
    </citation>
    <scope>NUCLEOTIDE SEQUENCE [LARGE SCALE GENOMIC DNA]</scope>
    <source>
        <strain evidence="3">P40</strain>
    </source>
</reference>
<sequence length="120" mass="13942">MDMKFKTTKEYKKIKRDFIFFNLCFGFCYFLIFICSGFSIVVIIWSLNVGDIIYILISFFCLIASVSFLSLLIIGHIIQVKEFRVTVFKKQLLPLEIINNGVLGKGTMLRPVRRGDDKIE</sequence>
<keyword evidence="3" id="KW-1185">Reference proteome</keyword>
<dbReference type="Proteomes" id="UP000253689">
    <property type="component" value="Chromosome"/>
</dbReference>
<accession>A0A345DM37</accession>
<proteinExistence type="predicted"/>
<evidence type="ECO:0000256" key="1">
    <source>
        <dbReference type="SAM" id="Phobius"/>
    </source>
</evidence>
<dbReference type="KEGG" id="sphh:SDAV_00281"/>
<gene>
    <name evidence="2" type="ORF">SDAV_00281</name>
</gene>
<feature type="transmembrane region" description="Helical" evidence="1">
    <location>
        <begin position="20"/>
        <end position="46"/>
    </location>
</feature>
<name>A0A345DM37_9MOLU</name>
<evidence type="ECO:0000313" key="2">
    <source>
        <dbReference type="EMBL" id="AXF95275.1"/>
    </source>
</evidence>